<name>A0A0C3EKG0_9AGAM</name>
<reference evidence="1 2" key="1">
    <citation type="submission" date="2014-04" db="EMBL/GenBank/DDBJ databases">
        <authorList>
            <consortium name="DOE Joint Genome Institute"/>
            <person name="Kuo A."/>
            <person name="Kohler A."/>
            <person name="Nagy L.G."/>
            <person name="Floudas D."/>
            <person name="Copeland A."/>
            <person name="Barry K.W."/>
            <person name="Cichocki N."/>
            <person name="Veneault-Fourrey C."/>
            <person name="LaButti K."/>
            <person name="Lindquist E.A."/>
            <person name="Lipzen A."/>
            <person name="Lundell T."/>
            <person name="Morin E."/>
            <person name="Murat C."/>
            <person name="Sun H."/>
            <person name="Tunlid A."/>
            <person name="Henrissat B."/>
            <person name="Grigoriev I.V."/>
            <person name="Hibbett D.S."/>
            <person name="Martin F."/>
            <person name="Nordberg H.P."/>
            <person name="Cantor M.N."/>
            <person name="Hua S.X."/>
        </authorList>
    </citation>
    <scope>NUCLEOTIDE SEQUENCE [LARGE SCALE GENOMIC DNA]</scope>
    <source>
        <strain evidence="1 2">Foug A</strain>
    </source>
</reference>
<dbReference type="InParanoid" id="A0A0C3EKG0"/>
<organism evidence="1 2">
    <name type="scientific">Scleroderma citrinum Foug A</name>
    <dbReference type="NCBI Taxonomy" id="1036808"/>
    <lineage>
        <taxon>Eukaryota</taxon>
        <taxon>Fungi</taxon>
        <taxon>Dikarya</taxon>
        <taxon>Basidiomycota</taxon>
        <taxon>Agaricomycotina</taxon>
        <taxon>Agaricomycetes</taxon>
        <taxon>Agaricomycetidae</taxon>
        <taxon>Boletales</taxon>
        <taxon>Sclerodermatineae</taxon>
        <taxon>Sclerodermataceae</taxon>
        <taxon>Scleroderma</taxon>
    </lineage>
</organism>
<proteinExistence type="predicted"/>
<dbReference type="HOGENOM" id="CLU_1556180_0_0_1"/>
<evidence type="ECO:0000313" key="2">
    <source>
        <dbReference type="Proteomes" id="UP000053989"/>
    </source>
</evidence>
<evidence type="ECO:0000313" key="1">
    <source>
        <dbReference type="EMBL" id="KIM68416.1"/>
    </source>
</evidence>
<protein>
    <submittedName>
        <fullName evidence="1">Uncharacterized protein</fullName>
    </submittedName>
</protein>
<dbReference type="OrthoDB" id="2142040at2759"/>
<dbReference type="InterPro" id="IPR006616">
    <property type="entry name" value="DM9_repeat"/>
</dbReference>
<accession>A0A0C3EKG0</accession>
<dbReference type="STRING" id="1036808.A0A0C3EKG0"/>
<dbReference type="AlphaFoldDB" id="A0A0C3EKG0"/>
<dbReference type="PANTHER" id="PTHR31649">
    <property type="entry name" value="AGAP009604-PA"/>
    <property type="match status" value="1"/>
</dbReference>
<sequence length="172" mass="19244">MNKRNLTTAWTRAQKKSLRSVKGSLEVLQLLVQPLVQESSLTSSTFGKWKSARRWNALSSPGAVNIKDLWGWISNEGKNIPRDAIHGGEVRGERLYICRAHRKDDLMVGKASRVFEKGAIIGYDFKEIHVERYEILVGNAQAVRWVLLHGRLNLSTLGARQVEGGKEPSGVP</sequence>
<keyword evidence="2" id="KW-1185">Reference proteome</keyword>
<dbReference type="Pfam" id="PF11901">
    <property type="entry name" value="DM9"/>
    <property type="match status" value="1"/>
</dbReference>
<dbReference type="Proteomes" id="UP000053989">
    <property type="component" value="Unassembled WGS sequence"/>
</dbReference>
<dbReference type="SMART" id="SM00696">
    <property type="entry name" value="DM9"/>
    <property type="match status" value="1"/>
</dbReference>
<dbReference type="EMBL" id="KN822009">
    <property type="protein sequence ID" value="KIM68416.1"/>
    <property type="molecule type" value="Genomic_DNA"/>
</dbReference>
<dbReference type="PANTHER" id="PTHR31649:SF1">
    <property type="entry name" value="FARNESOIC ACID O-METHYL TRANSFERASE DOMAIN-CONTAINING PROTEIN"/>
    <property type="match status" value="1"/>
</dbReference>
<reference evidence="2" key="2">
    <citation type="submission" date="2015-01" db="EMBL/GenBank/DDBJ databases">
        <title>Evolutionary Origins and Diversification of the Mycorrhizal Mutualists.</title>
        <authorList>
            <consortium name="DOE Joint Genome Institute"/>
            <consortium name="Mycorrhizal Genomics Consortium"/>
            <person name="Kohler A."/>
            <person name="Kuo A."/>
            <person name="Nagy L.G."/>
            <person name="Floudas D."/>
            <person name="Copeland A."/>
            <person name="Barry K.W."/>
            <person name="Cichocki N."/>
            <person name="Veneault-Fourrey C."/>
            <person name="LaButti K."/>
            <person name="Lindquist E.A."/>
            <person name="Lipzen A."/>
            <person name="Lundell T."/>
            <person name="Morin E."/>
            <person name="Murat C."/>
            <person name="Riley R."/>
            <person name="Ohm R."/>
            <person name="Sun H."/>
            <person name="Tunlid A."/>
            <person name="Henrissat B."/>
            <person name="Grigoriev I.V."/>
            <person name="Hibbett D.S."/>
            <person name="Martin F."/>
        </authorList>
    </citation>
    <scope>NUCLEOTIDE SEQUENCE [LARGE SCALE GENOMIC DNA]</scope>
    <source>
        <strain evidence="2">Foug A</strain>
    </source>
</reference>
<gene>
    <name evidence="1" type="ORF">SCLCIDRAFT_952070</name>
</gene>